<proteinExistence type="predicted"/>
<evidence type="ECO:0000256" key="7">
    <source>
        <dbReference type="ARBA" id="ARBA00022840"/>
    </source>
</evidence>
<evidence type="ECO:0000256" key="3">
    <source>
        <dbReference type="ARBA" id="ARBA00022679"/>
    </source>
</evidence>
<evidence type="ECO:0000256" key="8">
    <source>
        <dbReference type="ARBA" id="ARBA00023157"/>
    </source>
</evidence>
<keyword evidence="12" id="KW-1133">Transmembrane helix</keyword>
<dbReference type="EMBL" id="NBSK02000006">
    <property type="protein sequence ID" value="KAJ0199458.1"/>
    <property type="molecule type" value="Genomic_DNA"/>
</dbReference>
<comment type="catalytic activity">
    <reaction evidence="10">
        <text>L-threonyl-[protein] + ATP = O-phospho-L-threonyl-[protein] + ADP + H(+)</text>
        <dbReference type="Rhea" id="RHEA:46608"/>
        <dbReference type="Rhea" id="RHEA-COMP:11060"/>
        <dbReference type="Rhea" id="RHEA-COMP:11605"/>
        <dbReference type="ChEBI" id="CHEBI:15378"/>
        <dbReference type="ChEBI" id="CHEBI:30013"/>
        <dbReference type="ChEBI" id="CHEBI:30616"/>
        <dbReference type="ChEBI" id="CHEBI:61977"/>
        <dbReference type="ChEBI" id="CHEBI:456216"/>
        <dbReference type="EC" id="2.7.11.1"/>
    </reaction>
</comment>
<dbReference type="Gene3D" id="3.30.200.20">
    <property type="entry name" value="Phosphorylase Kinase, domain 1"/>
    <property type="match status" value="1"/>
</dbReference>
<dbReference type="Proteomes" id="UP000235145">
    <property type="component" value="Unassembled WGS sequence"/>
</dbReference>
<comment type="caution">
    <text evidence="15">The sequence shown here is derived from an EMBL/GenBank/DDBJ whole genome shotgun (WGS) entry which is preliminary data.</text>
</comment>
<keyword evidence="3" id="KW-0808">Transferase</keyword>
<organism evidence="15 16">
    <name type="scientific">Lactuca sativa</name>
    <name type="common">Garden lettuce</name>
    <dbReference type="NCBI Taxonomy" id="4236"/>
    <lineage>
        <taxon>Eukaryota</taxon>
        <taxon>Viridiplantae</taxon>
        <taxon>Streptophyta</taxon>
        <taxon>Embryophyta</taxon>
        <taxon>Tracheophyta</taxon>
        <taxon>Spermatophyta</taxon>
        <taxon>Magnoliopsida</taxon>
        <taxon>eudicotyledons</taxon>
        <taxon>Gunneridae</taxon>
        <taxon>Pentapetalae</taxon>
        <taxon>asterids</taxon>
        <taxon>campanulids</taxon>
        <taxon>Asterales</taxon>
        <taxon>Asteraceae</taxon>
        <taxon>Cichorioideae</taxon>
        <taxon>Cichorieae</taxon>
        <taxon>Lactucinae</taxon>
        <taxon>Lactuca</taxon>
    </lineage>
</organism>
<keyword evidence="9" id="KW-0325">Glycoprotein</keyword>
<dbReference type="FunFam" id="3.30.200.20:FF:000195">
    <property type="entry name" value="G-type lectin S-receptor-like serine/threonine-protein kinase"/>
    <property type="match status" value="1"/>
</dbReference>
<evidence type="ECO:0000256" key="4">
    <source>
        <dbReference type="ARBA" id="ARBA00022729"/>
    </source>
</evidence>
<evidence type="ECO:0000256" key="11">
    <source>
        <dbReference type="ARBA" id="ARBA00048679"/>
    </source>
</evidence>
<keyword evidence="5" id="KW-0547">Nucleotide-binding</keyword>
<evidence type="ECO:0000256" key="6">
    <source>
        <dbReference type="ARBA" id="ARBA00022777"/>
    </source>
</evidence>
<keyword evidence="2" id="KW-0723">Serine/threonine-protein kinase</keyword>
<dbReference type="InterPro" id="IPR011009">
    <property type="entry name" value="Kinase-like_dom_sf"/>
</dbReference>
<dbReference type="AlphaFoldDB" id="A0A9R1V700"/>
<keyword evidence="8" id="KW-1015">Disulfide bond</keyword>
<keyword evidence="12" id="KW-0472">Membrane</keyword>
<dbReference type="PANTHER" id="PTHR32444">
    <property type="entry name" value="BULB-TYPE LECTIN DOMAIN-CONTAINING PROTEIN"/>
    <property type="match status" value="1"/>
</dbReference>
<dbReference type="GO" id="GO:0005524">
    <property type="term" value="F:ATP binding"/>
    <property type="evidence" value="ECO:0007669"/>
    <property type="project" value="UniProtKB-KW"/>
</dbReference>
<dbReference type="PROSITE" id="PS50011">
    <property type="entry name" value="PROTEIN_KINASE_DOM"/>
    <property type="match status" value="1"/>
</dbReference>
<keyword evidence="4" id="KW-0732">Signal</keyword>
<evidence type="ECO:0000259" key="14">
    <source>
        <dbReference type="PROSITE" id="PS50948"/>
    </source>
</evidence>
<dbReference type="CDD" id="cd01098">
    <property type="entry name" value="PAN_AP_plant"/>
    <property type="match status" value="1"/>
</dbReference>
<evidence type="ECO:0000313" key="15">
    <source>
        <dbReference type="EMBL" id="KAJ0199458.1"/>
    </source>
</evidence>
<evidence type="ECO:0000256" key="2">
    <source>
        <dbReference type="ARBA" id="ARBA00022527"/>
    </source>
</evidence>
<accession>A0A9R1V700</accession>
<dbReference type="SUPFAM" id="SSF56112">
    <property type="entry name" value="Protein kinase-like (PK-like)"/>
    <property type="match status" value="1"/>
</dbReference>
<evidence type="ECO:0000259" key="13">
    <source>
        <dbReference type="PROSITE" id="PS50011"/>
    </source>
</evidence>
<keyword evidence="6" id="KW-0418">Kinase</keyword>
<dbReference type="GO" id="GO:0004674">
    <property type="term" value="F:protein serine/threonine kinase activity"/>
    <property type="evidence" value="ECO:0007669"/>
    <property type="project" value="UniProtKB-KW"/>
</dbReference>
<keyword evidence="7" id="KW-0067">ATP-binding</keyword>
<protein>
    <recommendedName>
        <fullName evidence="1">non-specific serine/threonine protein kinase</fullName>
        <ecNumber evidence="1">2.7.11.1</ecNumber>
    </recommendedName>
</protein>
<evidence type="ECO:0000256" key="10">
    <source>
        <dbReference type="ARBA" id="ARBA00047899"/>
    </source>
</evidence>
<feature type="transmembrane region" description="Helical" evidence="12">
    <location>
        <begin position="73"/>
        <end position="96"/>
    </location>
</feature>
<dbReference type="PROSITE" id="PS50948">
    <property type="entry name" value="PAN"/>
    <property type="match status" value="1"/>
</dbReference>
<keyword evidence="12" id="KW-0812">Transmembrane</keyword>
<dbReference type="PANTHER" id="PTHR32444:SF235">
    <property type="entry name" value="OS01G0783900 PROTEIN"/>
    <property type="match status" value="1"/>
</dbReference>
<feature type="domain" description="Apple" evidence="14">
    <location>
        <begin position="1"/>
        <end position="57"/>
    </location>
</feature>
<keyword evidence="16" id="KW-1185">Reference proteome</keyword>
<dbReference type="InterPro" id="IPR000719">
    <property type="entry name" value="Prot_kinase_dom"/>
</dbReference>
<gene>
    <name evidence="15" type="ORF">LSAT_V11C600340520</name>
</gene>
<name>A0A9R1V700_LACSA</name>
<dbReference type="InterPro" id="IPR001245">
    <property type="entry name" value="Ser-Thr/Tyr_kinase_cat_dom"/>
</dbReference>
<dbReference type="Pfam" id="PF07714">
    <property type="entry name" value="PK_Tyr_Ser-Thr"/>
    <property type="match status" value="1"/>
</dbReference>
<evidence type="ECO:0000313" key="16">
    <source>
        <dbReference type="Proteomes" id="UP000235145"/>
    </source>
</evidence>
<evidence type="ECO:0000256" key="12">
    <source>
        <dbReference type="SAM" id="Phobius"/>
    </source>
</evidence>
<dbReference type="Pfam" id="PF08276">
    <property type="entry name" value="PAN_2"/>
    <property type="match status" value="1"/>
</dbReference>
<reference evidence="15 16" key="1">
    <citation type="journal article" date="2017" name="Nat. Commun.">
        <title>Genome assembly with in vitro proximity ligation data and whole-genome triplication in lettuce.</title>
        <authorList>
            <person name="Reyes-Chin-Wo S."/>
            <person name="Wang Z."/>
            <person name="Yang X."/>
            <person name="Kozik A."/>
            <person name="Arikit S."/>
            <person name="Song C."/>
            <person name="Xia L."/>
            <person name="Froenicke L."/>
            <person name="Lavelle D.O."/>
            <person name="Truco M.J."/>
            <person name="Xia R."/>
            <person name="Zhu S."/>
            <person name="Xu C."/>
            <person name="Xu H."/>
            <person name="Xu X."/>
            <person name="Cox K."/>
            <person name="Korf I."/>
            <person name="Meyers B.C."/>
            <person name="Michelmore R.W."/>
        </authorList>
    </citation>
    <scope>NUCLEOTIDE SEQUENCE [LARGE SCALE GENOMIC DNA]</scope>
    <source>
        <strain evidence="16">cv. Salinas</strain>
        <tissue evidence="15">Seedlings</tissue>
    </source>
</reference>
<sequence>MTLGKCEIACRRNCTCTAYANLDIRKGGSGCLLWFGELMDLKVIEENQDLYIRMPSSLLIGPTVPQPDFNSKIQVLTIILPIVALLICLSVAMYVFSMKKKRSYMKARGRRVHSIDRHYSDVEKEDLELNFFSLSIITKATNNFSVENKLGEGGFGPVYKGVLETGQEIAVKQLSRTSEQGYDEFYNEVVCVAKLQHRNLVKLLGYCMDGDERTLIYEYMSNKSLDFKTLLQHTNEVIMKIDAKSK</sequence>
<comment type="catalytic activity">
    <reaction evidence="11">
        <text>L-seryl-[protein] + ATP = O-phospho-L-seryl-[protein] + ADP + H(+)</text>
        <dbReference type="Rhea" id="RHEA:17989"/>
        <dbReference type="Rhea" id="RHEA-COMP:9863"/>
        <dbReference type="Rhea" id="RHEA-COMP:11604"/>
        <dbReference type="ChEBI" id="CHEBI:15378"/>
        <dbReference type="ChEBI" id="CHEBI:29999"/>
        <dbReference type="ChEBI" id="CHEBI:30616"/>
        <dbReference type="ChEBI" id="CHEBI:83421"/>
        <dbReference type="ChEBI" id="CHEBI:456216"/>
        <dbReference type="EC" id="2.7.11.1"/>
    </reaction>
</comment>
<dbReference type="InterPro" id="IPR003609">
    <property type="entry name" value="Pan_app"/>
</dbReference>
<evidence type="ECO:0000256" key="5">
    <source>
        <dbReference type="ARBA" id="ARBA00022741"/>
    </source>
</evidence>
<evidence type="ECO:0000256" key="9">
    <source>
        <dbReference type="ARBA" id="ARBA00023180"/>
    </source>
</evidence>
<feature type="domain" description="Protein kinase" evidence="13">
    <location>
        <begin position="144"/>
        <end position="246"/>
    </location>
</feature>
<dbReference type="EC" id="2.7.11.1" evidence="1"/>
<evidence type="ECO:0000256" key="1">
    <source>
        <dbReference type="ARBA" id="ARBA00012513"/>
    </source>
</evidence>